<proteinExistence type="predicted"/>
<evidence type="ECO:0000313" key="2">
    <source>
        <dbReference type="Proteomes" id="UP001239111"/>
    </source>
</evidence>
<name>A0ACC2P7J1_9HYME</name>
<sequence length="912" mass="104076">MSQPSQQTRIDQFYKVISNKNTGCGVKLLTPTNGLKVGPRKNNHRKAVARPWKTSVKMSKLVESEVQIVGEKGSPSKLSQQSPRKQKRTLVSENENSPKKHKPEPDTNSSVTNSLMLSTIELRELPNEDNVKVAVLDSQKSPKKSFDTYITPPCSQNNQTPLKEAHTPLKVRSPSEINSSAKKSNFSPKVTPKKSTDASSPRSKLSSPRKLFFADRVNQTTVQQAIENLNFVRQGSIGLNEFDLEDIYQSTEFSIVYGDGVVQNSQKFEYSDIVFPKEKHADHLLMITMDVFSNAINCGYFLKSELDLIFTLFTLPPQSQMLFVRLLKRKLGWHRINKIGYQEVADNLTPFFKILVDNKLCSSDLSTIEITTLLSMLQREELKSICQKLKVDHQGKMPVLIERLMKYGNSSKTFFFGAKTPKAVLRSMVLLVLEPCICLPENIINLFDRVLTLLYPVQDPTESIADFFLTLTNIHKNELMYPPTPMGDPFPIFRNRSHLIEFVESKNAYKEVLDLVEKKEWDDVRNLGRKALEKLTKMPRVTENSTLPLHVKKFEAGYSWMKVLSRSIEAFKKVPETIPEAVNILETLIAEKTFTQSSRGRWYNELALIEMHHRKNLEKSAALTIDALQQNALTEVDVSGLLERLKKLLRRTTGISKETKNLIQEVHKSFENRGLAPLPTATKTISAYMANRLEKKGKSRWTVNVNDNDKHYGSVEVLALQHYTSKEGFSQGLHCEGSLPITLFAVFFWDELYNTFIPGAFVSPYQDAPLDLFTADFFPNRRKLIEDKLKFIRELDLESFAEWMCERYSSYENYKSVMSTLLFKSSEQFKDVVTCLGINGVTGICERLVSNYRLWRSGFPDLIVWNVLLSKCKIVEVKGPGDSLSEKQKLWLQYLEQIGISVEVCLVEGNHR</sequence>
<dbReference type="Proteomes" id="UP001239111">
    <property type="component" value="Chromosome 2"/>
</dbReference>
<gene>
    <name evidence="1" type="ORF">QAD02_015184</name>
</gene>
<protein>
    <submittedName>
        <fullName evidence="1">Uncharacterized protein</fullName>
    </submittedName>
</protein>
<keyword evidence="2" id="KW-1185">Reference proteome</keyword>
<reference evidence="1" key="1">
    <citation type="submission" date="2023-04" db="EMBL/GenBank/DDBJ databases">
        <title>A chromosome-level genome assembly of the parasitoid wasp Eretmocerus hayati.</title>
        <authorList>
            <person name="Zhong Y."/>
            <person name="Liu S."/>
            <person name="Liu Y."/>
        </authorList>
    </citation>
    <scope>NUCLEOTIDE SEQUENCE</scope>
    <source>
        <strain evidence="1">ZJU_SS_LIU_2023</strain>
    </source>
</reference>
<dbReference type="EMBL" id="CM056742">
    <property type="protein sequence ID" value="KAJ8679397.1"/>
    <property type="molecule type" value="Genomic_DNA"/>
</dbReference>
<evidence type="ECO:0000313" key="1">
    <source>
        <dbReference type="EMBL" id="KAJ8679397.1"/>
    </source>
</evidence>
<organism evidence="1 2">
    <name type="scientific">Eretmocerus hayati</name>
    <dbReference type="NCBI Taxonomy" id="131215"/>
    <lineage>
        <taxon>Eukaryota</taxon>
        <taxon>Metazoa</taxon>
        <taxon>Ecdysozoa</taxon>
        <taxon>Arthropoda</taxon>
        <taxon>Hexapoda</taxon>
        <taxon>Insecta</taxon>
        <taxon>Pterygota</taxon>
        <taxon>Neoptera</taxon>
        <taxon>Endopterygota</taxon>
        <taxon>Hymenoptera</taxon>
        <taxon>Apocrita</taxon>
        <taxon>Proctotrupomorpha</taxon>
        <taxon>Chalcidoidea</taxon>
        <taxon>Aphelinidae</taxon>
        <taxon>Aphelininae</taxon>
        <taxon>Eretmocerus</taxon>
    </lineage>
</organism>
<comment type="caution">
    <text evidence="1">The sequence shown here is derived from an EMBL/GenBank/DDBJ whole genome shotgun (WGS) entry which is preliminary data.</text>
</comment>
<accession>A0ACC2P7J1</accession>